<dbReference type="AlphaFoldDB" id="A0A2T7SRF2"/>
<dbReference type="STRING" id="1440053.GCA_000718095_00170"/>
<organism evidence="1 2">
    <name type="scientific">Streptomyces scopuliridis RB72</name>
    <dbReference type="NCBI Taxonomy" id="1440053"/>
    <lineage>
        <taxon>Bacteria</taxon>
        <taxon>Bacillati</taxon>
        <taxon>Actinomycetota</taxon>
        <taxon>Actinomycetes</taxon>
        <taxon>Kitasatosporales</taxon>
        <taxon>Streptomycetaceae</taxon>
        <taxon>Streptomyces</taxon>
    </lineage>
</organism>
<dbReference type="RefSeq" id="WP_030349393.1">
    <property type="nucleotide sequence ID" value="NZ_AZSP01000327.1"/>
</dbReference>
<sequence length="245" mass="25375">MNQDRSRTAYQESAAGLARRALGALRGAEGTAMVAAHVESAQDPGAALAAIRILGADTFAPVVLAGAPLHPEDAAAIALAFSALPPGRDVPLPPPAGPEGPWLMAWRDWGTVTLLTVLTGRGGARLTAPRPALPADAAPADDAAGWAEWSVRMGQLSTLALPGLDGPVHDAARRSPLALARGATRAVLRRDYPTAARIARWLAWLRSDGVRLPLDAGPLVEHIGLLAGGDRPALDTAISRRLIAL</sequence>
<accession>A0A2T7SRF2</accession>
<dbReference type="Proteomes" id="UP000245992">
    <property type="component" value="Unassembled WGS sequence"/>
</dbReference>
<proteinExistence type="predicted"/>
<reference evidence="1 2" key="1">
    <citation type="submission" date="2013-12" db="EMBL/GenBank/DDBJ databases">
        <title>Annotated genome of Streptomyces scopuliridis.</title>
        <authorList>
            <person name="Olson J.B."/>
        </authorList>
    </citation>
    <scope>NUCLEOTIDE SEQUENCE [LARGE SCALE GENOMIC DNA]</scope>
    <source>
        <strain evidence="1 2">RB72</strain>
    </source>
</reference>
<dbReference type="EMBL" id="AZSP01000327">
    <property type="protein sequence ID" value="PVE05559.1"/>
    <property type="molecule type" value="Genomic_DNA"/>
</dbReference>
<keyword evidence="2" id="KW-1185">Reference proteome</keyword>
<evidence type="ECO:0000313" key="2">
    <source>
        <dbReference type="Proteomes" id="UP000245992"/>
    </source>
</evidence>
<comment type="caution">
    <text evidence="1">The sequence shown here is derived from an EMBL/GenBank/DDBJ whole genome shotgun (WGS) entry which is preliminary data.</text>
</comment>
<protein>
    <submittedName>
        <fullName evidence="1">Uncharacterized protein</fullName>
    </submittedName>
</protein>
<dbReference type="OrthoDB" id="3681656at2"/>
<name>A0A2T7SRF2_9ACTN</name>
<gene>
    <name evidence="1" type="ORF">Y717_35420</name>
</gene>
<evidence type="ECO:0000313" key="1">
    <source>
        <dbReference type="EMBL" id="PVE05559.1"/>
    </source>
</evidence>